<dbReference type="Proteomes" id="UP000659223">
    <property type="component" value="Unassembled WGS sequence"/>
</dbReference>
<evidence type="ECO:0000313" key="3">
    <source>
        <dbReference type="Proteomes" id="UP000659223"/>
    </source>
</evidence>
<gene>
    <name evidence="2" type="ORF">GCM10010324_43520</name>
</gene>
<organism evidence="2 3">
    <name type="scientific">Streptomyces hiroshimensis</name>
    <dbReference type="NCBI Taxonomy" id="66424"/>
    <lineage>
        <taxon>Bacteria</taxon>
        <taxon>Bacillati</taxon>
        <taxon>Actinomycetota</taxon>
        <taxon>Actinomycetes</taxon>
        <taxon>Kitasatosporales</taxon>
        <taxon>Streptomycetaceae</taxon>
        <taxon>Streptomyces</taxon>
    </lineage>
</organism>
<keyword evidence="3" id="KW-1185">Reference proteome</keyword>
<evidence type="ECO:0000313" key="2">
    <source>
        <dbReference type="EMBL" id="GGX92900.1"/>
    </source>
</evidence>
<sequence length="89" mass="8826">MAAVLLSGVAHADDDGNGNQVANRGSNAAAAAVVGSGVGGSNHGNSTTTQQQATGAGAHNQANTVSVNGPARTAIRQDNVTIVFNDDRW</sequence>
<feature type="compositionally biased region" description="Low complexity" evidence="1">
    <location>
        <begin position="43"/>
        <end position="64"/>
    </location>
</feature>
<protein>
    <recommendedName>
        <fullName evidence="4">Secreted protein</fullName>
    </recommendedName>
</protein>
<feature type="region of interest" description="Disordered" evidence="1">
    <location>
        <begin position="1"/>
        <end position="72"/>
    </location>
</feature>
<evidence type="ECO:0000256" key="1">
    <source>
        <dbReference type="SAM" id="MobiDB-lite"/>
    </source>
</evidence>
<evidence type="ECO:0008006" key="4">
    <source>
        <dbReference type="Google" id="ProtNLM"/>
    </source>
</evidence>
<comment type="caution">
    <text evidence="2">The sequence shown here is derived from an EMBL/GenBank/DDBJ whole genome shotgun (WGS) entry which is preliminary data.</text>
</comment>
<dbReference type="EMBL" id="BMUT01000009">
    <property type="protein sequence ID" value="GGX92900.1"/>
    <property type="molecule type" value="Genomic_DNA"/>
</dbReference>
<name>A0ABQ2YT78_9ACTN</name>
<reference evidence="3" key="1">
    <citation type="journal article" date="2019" name="Int. J. Syst. Evol. Microbiol.">
        <title>The Global Catalogue of Microorganisms (GCM) 10K type strain sequencing project: providing services to taxonomists for standard genome sequencing and annotation.</title>
        <authorList>
            <consortium name="The Broad Institute Genomics Platform"/>
            <consortium name="The Broad Institute Genome Sequencing Center for Infectious Disease"/>
            <person name="Wu L."/>
            <person name="Ma J."/>
        </authorList>
    </citation>
    <scope>NUCLEOTIDE SEQUENCE [LARGE SCALE GENOMIC DNA]</scope>
    <source>
        <strain evidence="3">JCM 4586</strain>
    </source>
</reference>
<proteinExistence type="predicted"/>
<feature type="compositionally biased region" description="Low complexity" evidence="1">
    <location>
        <begin position="21"/>
        <end position="35"/>
    </location>
</feature>
<accession>A0ABQ2YT78</accession>